<evidence type="ECO:0000313" key="4">
    <source>
        <dbReference type="Proteomes" id="UP000199696"/>
    </source>
</evidence>
<dbReference type="Proteomes" id="UP000199696">
    <property type="component" value="Unassembled WGS sequence"/>
</dbReference>
<gene>
    <name evidence="3" type="ORF">GA0070604_5428</name>
</gene>
<dbReference type="AlphaFoldDB" id="A0A1C6VH58"/>
<name>A0A1C6VH58_9ACTN</name>
<keyword evidence="1" id="KW-0812">Transmembrane</keyword>
<dbReference type="RefSeq" id="WP_091124582.1">
    <property type="nucleotide sequence ID" value="NZ_FMHY01000002.1"/>
</dbReference>
<dbReference type="STRING" id="227316.GA0070604_5428"/>
<feature type="transmembrane region" description="Helical" evidence="1">
    <location>
        <begin position="114"/>
        <end position="135"/>
    </location>
</feature>
<dbReference type="EMBL" id="FMHY01000002">
    <property type="protein sequence ID" value="SCL65404.1"/>
    <property type="molecule type" value="Genomic_DNA"/>
</dbReference>
<dbReference type="Pfam" id="PF12158">
    <property type="entry name" value="DUF3592"/>
    <property type="match status" value="1"/>
</dbReference>
<reference evidence="4" key="1">
    <citation type="submission" date="2016-06" db="EMBL/GenBank/DDBJ databases">
        <authorList>
            <person name="Varghese N."/>
            <person name="Submissions Spin"/>
        </authorList>
    </citation>
    <scope>NUCLEOTIDE SEQUENCE [LARGE SCALE GENOMIC DNA]</scope>
    <source>
        <strain evidence="4">DSM 44814</strain>
    </source>
</reference>
<keyword evidence="4" id="KW-1185">Reference proteome</keyword>
<sequence>MAAGVLVVLGPLGVSGVVTAVVRLRRDLRLLDRGTRVPGEVVDLRRATLGHGPVTYAPVVRFRTTDGRELTATPGRWRQTPLDGAPGPVTVIYDPARPSRILMEPATGGGTTSVVVPFVTFLVASVIVLVTGIVVSQRLA</sequence>
<keyword evidence="1" id="KW-1133">Transmembrane helix</keyword>
<protein>
    <recommendedName>
        <fullName evidence="2">DUF3592 domain-containing protein</fullName>
    </recommendedName>
</protein>
<dbReference type="InterPro" id="IPR021994">
    <property type="entry name" value="DUF3592"/>
</dbReference>
<feature type="domain" description="DUF3592" evidence="2">
    <location>
        <begin position="37"/>
        <end position="105"/>
    </location>
</feature>
<organism evidence="3 4">
    <name type="scientific">Micromonospora eburnea</name>
    <dbReference type="NCBI Taxonomy" id="227316"/>
    <lineage>
        <taxon>Bacteria</taxon>
        <taxon>Bacillati</taxon>
        <taxon>Actinomycetota</taxon>
        <taxon>Actinomycetes</taxon>
        <taxon>Micromonosporales</taxon>
        <taxon>Micromonosporaceae</taxon>
        <taxon>Micromonospora</taxon>
    </lineage>
</organism>
<proteinExistence type="predicted"/>
<accession>A0A1C6VH58</accession>
<evidence type="ECO:0000256" key="1">
    <source>
        <dbReference type="SAM" id="Phobius"/>
    </source>
</evidence>
<evidence type="ECO:0000313" key="3">
    <source>
        <dbReference type="EMBL" id="SCL65404.1"/>
    </source>
</evidence>
<keyword evidence="1" id="KW-0472">Membrane</keyword>
<evidence type="ECO:0000259" key="2">
    <source>
        <dbReference type="Pfam" id="PF12158"/>
    </source>
</evidence>